<reference evidence="2 3" key="1">
    <citation type="submission" date="2011-08" db="EMBL/GenBank/DDBJ databases">
        <title>The Genome Sequence of Plasmodium vivax India VII.</title>
        <authorList>
            <consortium name="The Broad Institute Genome Sequencing Platform"/>
            <consortium name="The Broad Institute Genome Sequencing Center for Infectious Disease"/>
            <person name="Neafsey D."/>
            <person name="Carlton J."/>
            <person name="Barnwell J."/>
            <person name="Collins W."/>
            <person name="Escalante A."/>
            <person name="Mullikin J."/>
            <person name="Saul A."/>
            <person name="Guigo R."/>
            <person name="Camara F."/>
            <person name="Young S.K."/>
            <person name="Zeng Q."/>
            <person name="Gargeya S."/>
            <person name="Fitzgerald M."/>
            <person name="Haas B."/>
            <person name="Abouelleil A."/>
            <person name="Alvarado L."/>
            <person name="Arachchi H.M."/>
            <person name="Berlin A."/>
            <person name="Brown A."/>
            <person name="Chapman S.B."/>
            <person name="Chen Z."/>
            <person name="Dunbar C."/>
            <person name="Freedman E."/>
            <person name="Gearin G."/>
            <person name="Gellesch M."/>
            <person name="Goldberg J."/>
            <person name="Griggs A."/>
            <person name="Gujja S."/>
            <person name="Heiman D."/>
            <person name="Howarth C."/>
            <person name="Larson L."/>
            <person name="Lui A."/>
            <person name="MacDonald P.J.P."/>
            <person name="Montmayeur A."/>
            <person name="Murphy C."/>
            <person name="Neiman D."/>
            <person name="Pearson M."/>
            <person name="Priest M."/>
            <person name="Roberts A."/>
            <person name="Saif S."/>
            <person name="Shea T."/>
            <person name="Shenoy N."/>
            <person name="Sisk P."/>
            <person name="Stolte C."/>
            <person name="Sykes S."/>
            <person name="Wortman J."/>
            <person name="Nusbaum C."/>
            <person name="Birren B."/>
        </authorList>
    </citation>
    <scope>NUCLEOTIDE SEQUENCE [LARGE SCALE GENOMIC DNA]</scope>
    <source>
        <strain evidence="2 3">India VII</strain>
    </source>
</reference>
<accession>A0A0J9S3R8</accession>
<feature type="region of interest" description="Disordered" evidence="1">
    <location>
        <begin position="201"/>
        <end position="247"/>
    </location>
</feature>
<evidence type="ECO:0000313" key="3">
    <source>
        <dbReference type="Proteomes" id="UP000053562"/>
    </source>
</evidence>
<evidence type="ECO:0000256" key="1">
    <source>
        <dbReference type="SAM" id="MobiDB-lite"/>
    </source>
</evidence>
<organism evidence="2 3">
    <name type="scientific">Plasmodium vivax India VII</name>
    <dbReference type="NCBI Taxonomy" id="1077284"/>
    <lineage>
        <taxon>Eukaryota</taxon>
        <taxon>Sar</taxon>
        <taxon>Alveolata</taxon>
        <taxon>Apicomplexa</taxon>
        <taxon>Aconoidasida</taxon>
        <taxon>Haemosporida</taxon>
        <taxon>Plasmodiidae</taxon>
        <taxon>Plasmodium</taxon>
        <taxon>Plasmodium (Plasmodium)</taxon>
    </lineage>
</organism>
<evidence type="ECO:0000313" key="2">
    <source>
        <dbReference type="EMBL" id="KMZ77351.1"/>
    </source>
</evidence>
<feature type="compositionally biased region" description="Basic and acidic residues" evidence="1">
    <location>
        <begin position="236"/>
        <end position="245"/>
    </location>
</feature>
<sequence length="341" mass="39872">MSKCHASSGDYLDYTCYDRYKSRFEENNRLSYKDGFLKILQEHKNEMPSSINKLLPVFDSLTRYLSDDAILYWECTNNICCRYISYLIHKKINDINNSFFNNEIFNYFNSLVIKLYKHEGTSKCKTNFVQLSSDDIQKMNLLYKLYDIYTYIKKLNIEIPTERDRICNDLAVIVMELNLLSEDYKKDDDLMDKFRKYLQPHKDSEPVRSTHPPSSQDGQVLESTLSRSHVSSGLEDQSRLNHPPEPEVALGSVSRVESGSDETLSLPELDKGLSSAETSILQQQRGTKMFNQRQFLVYLLELSLEEEEDAYMEFLVVSMDHSKENFQDIKIIWVEILDIVK</sequence>
<dbReference type="Proteomes" id="UP000053562">
    <property type="component" value="Unassembled WGS sequence"/>
</dbReference>
<proteinExistence type="predicted"/>
<dbReference type="AlphaFoldDB" id="A0A0J9S3R8"/>
<name>A0A0J9S3R8_PLAVI</name>
<protein>
    <submittedName>
        <fullName evidence="2">Uncharacterized protein</fullName>
    </submittedName>
</protein>
<feature type="compositionally biased region" description="Polar residues" evidence="1">
    <location>
        <begin position="211"/>
        <end position="235"/>
    </location>
</feature>
<dbReference type="EMBL" id="KQ234410">
    <property type="protein sequence ID" value="KMZ77351.1"/>
    <property type="molecule type" value="Genomic_DNA"/>
</dbReference>
<gene>
    <name evidence="2" type="ORF">PVIIG_05499</name>
</gene>